<reference evidence="4 7" key="2">
    <citation type="submission" date="2024-06" db="EMBL/GenBank/DDBJ databases">
        <title>Genomic Encyclopedia of Type Strains, Phase IV (KMG-IV): sequencing the most valuable type-strain genomes for metagenomic binning, comparative biology and taxonomic classification.</title>
        <authorList>
            <person name="Goeker M."/>
        </authorList>
    </citation>
    <scope>NUCLEOTIDE SEQUENCE [LARGE SCALE GENOMIC DNA]</scope>
    <source>
        <strain evidence="4 7">D-501</strain>
    </source>
</reference>
<evidence type="ECO:0000313" key="6">
    <source>
        <dbReference type="Proteomes" id="UP000323522"/>
    </source>
</evidence>
<dbReference type="Gene3D" id="2.180.10.10">
    <property type="entry name" value="RHS repeat-associated core"/>
    <property type="match status" value="3"/>
</dbReference>
<sequence>MGLPAAACIDDEIRHTPPVAMVLKVATTIGAGLLTGLAIGAAAVFIVGSGGLGAVVVGAVVAAVIGTAADAASEALTGHSLQDVIAAPIMSAIDKFFPGVPKGVIATGSPNVKINSKKAARAAGKAGAASPPPLLPATWWAAAVDAVLSLFSAEATPPTPGFAPVDQDKVACQDHPPKPDQFIAQGSGNVFINGQPAARAGDKTTCDAVLSVLPGRRGNVAIGGGQVTVRAVTSEMPSWLGFVAKWGGFAIAVCQAMRGRGPLLKKVICLGSNMAIGMAADMGVHAVAGAVGRALSGNKGYPVHIPSGNKVLTGDDDLDFVVPARMPVYGMRRYNAANAIEGLFGLGWSTLWDTRLFLHRPDVLGEDDDLAVHALLDEQGRWLPLPDLAPGQRHHLAQEGLTYAHLDSGHHLLMRDDGLVLDFGVPVDPGTQVLALQCVEDPNTQRHFLRRDDRGRLVRLTTNCGQQVDFHYSAAHPVRPERVTFRPAGHTGEPLLLASYAYTAQGQLSEVRDALNQLTRQFGYTAQGWMNFQRLSSGLEVRYQWSHFEQVAQANQVNQAHLSDQPGHWRVTGWQTSLGEQVELTVDVAAGHARAETRGAGLAGPRSEQWWWDADLRVQRYADALDQQTELAWHPEQRQLLALHAPGGADCTFEYDERGNLSTVRDPLGRCTHTQWHEQLDRPLSRTSPDGSTQQWTYDEVGNLLSATYQPAPSEAAPPELVERWVHDEHGQVVAHTDVRGGTQFQAYTSHGQVRRFMDCSGHSTTMEWGERGELLTERDAAGRVTQWRCDALGQPLMARLPDGSEQHWRWSEAGQLLASVSANPQGQSNGDQRRYAYNPLGQLMRQVDPLGQAVEYDYNALGELQTLRDAAGQVTWFEQDALGRLIGQVGCDGLRTEYRLDAQGWPVAVTQGAGSVEPLVIRLERDVIGRLLVKHTGHSLSRYGYDKADRLTRVQRWAAPDPVRPEAEPPLWDEHQFIYDAYGHLAEEHAAHWPQQLSTRLDSDDAPKRIPRRSVIRHQHDALGVRTATTLPGPDAETPGPTLNYLHYGSGHLHQINLDGRVISDIERDALHREVHRTQGNLRTLWSRDALGRPTWQMCVSGEPHLQTAADRWASLARPLAPWTPMSKGYRWDDRGELAERRDAVQGEQHLRYDALGRITLSVNEPIGALPDVGYAAPNPPPDAFHPDWREQFDWDAASNPSGGVTASVNGQSRGYVRHNRLLTYRDQRYEYDLHGRLTHKRVGRHTEQSLKWNAEHQLVEVATRRNGTLQTVRFEYDALGRRIAKHHSFGSTHFVWEGLRLLQEQHARRITTLVYEPGSYAPLARIDTPSFDELRYIPDNTPAPPRLYWFHNNISGAPEELTDKEGRIHWRGRYQTWGNLALQETPDADSDRYARPKLDEQPLRFQGQYADSESGLHYNTFRYYDPDCGRFISQDPIGLAGGLNLYQYAPNPVSWVDPWGWITCGITGEDVGKASNLPIIKPGTKLWKQAQASIEKGGKSNFRTATRADAEALTMQGRKGIQRVGSDVDPYNSSGSSYKRGYEVHPDESHTINAPENDLPHIKWKDWSSGKSSGGAGHVFF</sequence>
<gene>
    <name evidence="4" type="ORF">ABIC99_002743</name>
    <name evidence="5" type="ORF">EWH46_04035</name>
</gene>
<dbReference type="EMBL" id="CP035708">
    <property type="protein sequence ID" value="QEN00031.1"/>
    <property type="molecule type" value="Genomic_DNA"/>
</dbReference>
<feature type="transmembrane region" description="Helical" evidence="1">
    <location>
        <begin position="54"/>
        <end position="72"/>
    </location>
</feature>
<dbReference type="Pfam" id="PF20148">
    <property type="entry name" value="DUF6531"/>
    <property type="match status" value="1"/>
</dbReference>
<dbReference type="Pfam" id="PF05488">
    <property type="entry name" value="PAAR_motif"/>
    <property type="match status" value="1"/>
</dbReference>
<dbReference type="InterPro" id="IPR045351">
    <property type="entry name" value="DUF6531"/>
</dbReference>
<dbReference type="RefSeq" id="WP_149502777.1">
    <property type="nucleotide sequence ID" value="NZ_CP035708.1"/>
</dbReference>
<keyword evidence="7" id="KW-1185">Reference proteome</keyword>
<dbReference type="PANTHER" id="PTHR32305">
    <property type="match status" value="1"/>
</dbReference>
<dbReference type="InterPro" id="IPR001826">
    <property type="entry name" value="RHS"/>
</dbReference>
<evidence type="ECO:0000313" key="4">
    <source>
        <dbReference type="EMBL" id="MET3604919.1"/>
    </source>
</evidence>
<dbReference type="Proteomes" id="UP000323522">
    <property type="component" value="Chromosome"/>
</dbReference>
<dbReference type="Pfam" id="PF05593">
    <property type="entry name" value="RHS_repeat"/>
    <property type="match status" value="3"/>
</dbReference>
<evidence type="ECO:0000259" key="3">
    <source>
        <dbReference type="Pfam" id="PF20148"/>
    </source>
</evidence>
<keyword evidence="1" id="KW-0812">Transmembrane</keyword>
<dbReference type="InterPro" id="IPR050708">
    <property type="entry name" value="T6SS_VgrG/RHS"/>
</dbReference>
<dbReference type="EMBL" id="JBEPLS010000010">
    <property type="protein sequence ID" value="MET3604919.1"/>
    <property type="molecule type" value="Genomic_DNA"/>
</dbReference>
<feature type="transmembrane region" description="Helical" evidence="1">
    <location>
        <begin position="25"/>
        <end position="47"/>
    </location>
</feature>
<reference evidence="5 6" key="1">
    <citation type="submission" date="2019-02" db="EMBL/GenBank/DDBJ databases">
        <title>Complete Genome Sequence and Methylome Analysis of Sphaerotilus natans subsp. sulfidivorans D-507.</title>
        <authorList>
            <person name="Fomenkov A."/>
            <person name="Gridneva E."/>
            <person name="Smolyakov D."/>
            <person name="Dubinina G."/>
            <person name="Vincze T."/>
            <person name="Grabovich M."/>
            <person name="Roberts R.J."/>
        </authorList>
    </citation>
    <scope>NUCLEOTIDE SEQUENCE [LARGE SCALE GENOMIC DNA]</scope>
    <source>
        <strain evidence="5 6">D-507</strain>
    </source>
</reference>
<dbReference type="Pfam" id="PF03527">
    <property type="entry name" value="RHS"/>
    <property type="match status" value="1"/>
</dbReference>
<evidence type="ECO:0000313" key="5">
    <source>
        <dbReference type="EMBL" id="QEN00031.1"/>
    </source>
</evidence>
<proteinExistence type="predicted"/>
<name>A0A5C1PXT4_9BURK</name>
<keyword evidence="1" id="KW-0472">Membrane</keyword>
<dbReference type="NCBIfam" id="TIGR01643">
    <property type="entry name" value="YD_repeat_2x"/>
    <property type="match status" value="5"/>
</dbReference>
<protein>
    <submittedName>
        <fullName evidence="4">RHS repeat-associated protein</fullName>
    </submittedName>
    <submittedName>
        <fullName evidence="5">Type IV secretion protein Rhs</fullName>
    </submittedName>
</protein>
<dbReference type="CDD" id="cd14742">
    <property type="entry name" value="PAAR_RHS"/>
    <property type="match status" value="1"/>
</dbReference>
<dbReference type="InterPro" id="IPR022385">
    <property type="entry name" value="Rhs_assc_core"/>
</dbReference>
<dbReference type="InterPro" id="IPR006530">
    <property type="entry name" value="YD"/>
</dbReference>
<feature type="domain" description="DUF6531" evidence="3">
    <location>
        <begin position="300"/>
        <end position="360"/>
    </location>
</feature>
<dbReference type="InterPro" id="IPR008727">
    <property type="entry name" value="PAAR_motif"/>
</dbReference>
<evidence type="ECO:0000256" key="1">
    <source>
        <dbReference type="SAM" id="Phobius"/>
    </source>
</evidence>
<dbReference type="KEGG" id="snn:EWH46_04035"/>
<dbReference type="InterPro" id="IPR031325">
    <property type="entry name" value="RHS_repeat"/>
</dbReference>
<dbReference type="Proteomes" id="UP001549111">
    <property type="component" value="Unassembled WGS sequence"/>
</dbReference>
<evidence type="ECO:0000313" key="7">
    <source>
        <dbReference type="Proteomes" id="UP001549111"/>
    </source>
</evidence>
<dbReference type="Gene3D" id="2.60.200.60">
    <property type="match status" value="1"/>
</dbReference>
<organism evidence="5 6">
    <name type="scientific">Sphaerotilus sulfidivorans</name>
    <dbReference type="NCBI Taxonomy" id="639200"/>
    <lineage>
        <taxon>Bacteria</taxon>
        <taxon>Pseudomonadati</taxon>
        <taxon>Pseudomonadota</taxon>
        <taxon>Betaproteobacteria</taxon>
        <taxon>Burkholderiales</taxon>
        <taxon>Sphaerotilaceae</taxon>
        <taxon>Sphaerotilus</taxon>
    </lineage>
</organism>
<evidence type="ECO:0000259" key="2">
    <source>
        <dbReference type="Pfam" id="PF03527"/>
    </source>
</evidence>
<accession>A0A5C1PXT4</accession>
<dbReference type="NCBIfam" id="TIGR03696">
    <property type="entry name" value="Rhs_assc_core"/>
    <property type="match status" value="1"/>
</dbReference>
<dbReference type="OrthoDB" id="8553452at2"/>
<dbReference type="PANTHER" id="PTHR32305:SF15">
    <property type="entry name" value="PROTEIN RHSA-RELATED"/>
    <property type="match status" value="1"/>
</dbReference>
<keyword evidence="1" id="KW-1133">Transmembrane helix</keyword>
<feature type="domain" description="RHS protein conserved region" evidence="2">
    <location>
        <begin position="1350"/>
        <end position="1385"/>
    </location>
</feature>